<evidence type="ECO:0000313" key="4">
    <source>
        <dbReference type="Proteomes" id="UP001204376"/>
    </source>
</evidence>
<name>A0ABT1T9F4_9SPHI</name>
<keyword evidence="4" id="KW-1185">Reference proteome</keyword>
<gene>
    <name evidence="3" type="ORF">NPE20_24095</name>
</gene>
<dbReference type="PANTHER" id="PTHR43639">
    <property type="entry name" value="OXIDOREDUCTASE, SHORT-CHAIN DEHYDROGENASE/REDUCTASE FAMILY (AFU_ORTHOLOGUE AFUA_5G02870)"/>
    <property type="match status" value="1"/>
</dbReference>
<dbReference type="InterPro" id="IPR002347">
    <property type="entry name" value="SDR_fam"/>
</dbReference>
<organism evidence="3 4">
    <name type="scientific">Mucilaginibacter aquariorum</name>
    <dbReference type="NCBI Taxonomy" id="2967225"/>
    <lineage>
        <taxon>Bacteria</taxon>
        <taxon>Pseudomonadati</taxon>
        <taxon>Bacteroidota</taxon>
        <taxon>Sphingobacteriia</taxon>
        <taxon>Sphingobacteriales</taxon>
        <taxon>Sphingobacteriaceae</taxon>
        <taxon>Mucilaginibacter</taxon>
    </lineage>
</organism>
<dbReference type="EMBL" id="JANHOH010000011">
    <property type="protein sequence ID" value="MCQ6961078.1"/>
    <property type="molecule type" value="Genomic_DNA"/>
</dbReference>
<comment type="caution">
    <text evidence="3">The sequence shown here is derived from an EMBL/GenBank/DDBJ whole genome shotgun (WGS) entry which is preliminary data.</text>
</comment>
<evidence type="ECO:0000256" key="2">
    <source>
        <dbReference type="ARBA" id="ARBA00023002"/>
    </source>
</evidence>
<dbReference type="PRINTS" id="PR00080">
    <property type="entry name" value="SDRFAMILY"/>
</dbReference>
<keyword evidence="2" id="KW-0560">Oxidoreductase</keyword>
<dbReference type="Gene3D" id="3.40.50.720">
    <property type="entry name" value="NAD(P)-binding Rossmann-like Domain"/>
    <property type="match status" value="1"/>
</dbReference>
<dbReference type="InterPro" id="IPR036291">
    <property type="entry name" value="NAD(P)-bd_dom_sf"/>
</dbReference>
<evidence type="ECO:0000256" key="1">
    <source>
        <dbReference type="ARBA" id="ARBA00006484"/>
    </source>
</evidence>
<dbReference type="Proteomes" id="UP001204376">
    <property type="component" value="Unassembled WGS sequence"/>
</dbReference>
<comment type="similarity">
    <text evidence="1">Belongs to the short-chain dehydrogenases/reductases (SDR) family.</text>
</comment>
<evidence type="ECO:0000313" key="3">
    <source>
        <dbReference type="EMBL" id="MCQ6961078.1"/>
    </source>
</evidence>
<dbReference type="PANTHER" id="PTHR43639:SF1">
    <property type="entry name" value="SHORT-CHAIN DEHYDROGENASE_REDUCTASE FAMILY PROTEIN"/>
    <property type="match status" value="1"/>
</dbReference>
<sequence>MESIKNKVAFVTGGSRGIGQAIVRKLATAGVNVAFTYNNSADVANKLVEELSGPETQVIAVKADNGDADSIVSAINKAHQTFGKLDILVNNAGIGTMATLPDITLADFDRIIAVNVKGVFVAIQAGAAVMNDGGRIINIGSTVADRNAFPGTALYGMSKAAVAALTRGISRDLGPRGITVNTVQPGPIDTDMNPADSQFADLLRSAMALGHYGSTNDIAELVAFLASPSAKFITGASIDIDGGLSS</sequence>
<dbReference type="SUPFAM" id="SSF51735">
    <property type="entry name" value="NAD(P)-binding Rossmann-fold domains"/>
    <property type="match status" value="1"/>
</dbReference>
<protein>
    <submittedName>
        <fullName evidence="3">3-oxoacyl-ACP reductase FabG</fullName>
    </submittedName>
</protein>
<accession>A0ABT1T9F4</accession>
<dbReference type="PRINTS" id="PR00081">
    <property type="entry name" value="GDHRDH"/>
</dbReference>
<proteinExistence type="inferred from homology"/>
<reference evidence="3 4" key="1">
    <citation type="submission" date="2022-07" db="EMBL/GenBank/DDBJ databases">
        <title>Mucilaginibacter sp. JC4.</title>
        <authorList>
            <person name="Le V."/>
            <person name="Ko S.-R."/>
            <person name="Ahn C.-Y."/>
            <person name="Oh H.-M."/>
        </authorList>
    </citation>
    <scope>NUCLEOTIDE SEQUENCE [LARGE SCALE GENOMIC DNA]</scope>
    <source>
        <strain evidence="3 4">JC4</strain>
    </source>
</reference>
<dbReference type="RefSeq" id="WP_256541243.1">
    <property type="nucleotide sequence ID" value="NZ_JANHOH010000011.1"/>
</dbReference>
<dbReference type="Pfam" id="PF13561">
    <property type="entry name" value="adh_short_C2"/>
    <property type="match status" value="1"/>
</dbReference>